<dbReference type="Proteomes" id="UP000799291">
    <property type="component" value="Unassembled WGS sequence"/>
</dbReference>
<dbReference type="EMBL" id="MU005579">
    <property type="protein sequence ID" value="KAF2685442.1"/>
    <property type="molecule type" value="Genomic_DNA"/>
</dbReference>
<protein>
    <submittedName>
        <fullName evidence="2">Uncharacterized protein</fullName>
    </submittedName>
</protein>
<proteinExistence type="predicted"/>
<sequence length="1079" mass="116252">MSWSVDSSDSNPIQLVNNTTLYTPPSTDTSSASRPDAMDNEIHVQLRVAGQWSDAKVPARFSPKLIAGGFARPAADSSAAHAQAAAHEAPVPGFSTTMAGGLSGRLFDNLDGRGYTPRLFDAAAQRLSTETSATLENQPKAPVLGAPRNDVPGFATEAQRKAPGKKQSTLYQGLLNRQLGLQGWLTPKAATRSRLVPVKTRFGTGIISPIVSNAGSELDSGAAPANAADLEYPLPFESHLRRLGINTFNPNVSAAHSHAESDFITDVNLRSVEAVRDPAPSADEESHQTPHGVQMPILKENCPFGNSCAECYMTGRFDWWREAYANALAPGAVPETGAIGEASPSTMIRESKAAGNFSKMDALRKNDAATNPDSQPLGQRFTNPESTLRVECMPGSWDNPFVGYEPSITRPVSGPAVTEYHDNSYRASILPTQPYQTAQDNVPDIYSDTTWKAPPPSNHSVTPLVLPDALAQDDNRCRGCIWGCDFCCPIQAEEVLNVIESSDDGSWGYAQSDIEPDEVIPPVDQCNVDAAPKVWQNEQNHSLRNHDQAWEPSMEENGKTSNNTVGAYNVDASAQAQQNEQNDRLGNRDWAWGPSMETVNRGDNTFSISAQAKQNEGFCNHDPAWGPLKRIGIAWAGCGSYKCSAYLHDREEAERWADPAGDWRSLSTISNVDSASSVEPRPTAESEFDIGFAPNTRAPTKPVRKDLTVTYWATVEDGDRVVHIPIDAHNVTGPEKDVVNMSMKKLWKWVQDKGLEDKISLQDAYDLAVEMHPQSHAKSDENNESSNTDEAKKAAGSGETGTDTAPCAATPAVAAVPAIKSQNPISTSNAFTIPSSNGSLIPSTLRPAQTELNSCAFASRVMPTKSQTPVPVPPPPPYQAKLFPYAPITTMSFWNGLPPQFRPTHVQPKAHPHQTTPTATVAMPVESQSAISPPATASQDTRNTSSVLLAGLPLVQKITKEEHDRADAAIDRGARLAFPEFFDFDNGPSRPSPTAEHGAKSRRGCVSPPCNPGPTTNAFFSVPSTPEHAANANRGSAFTLQPFPGSVENGSRGATMYPYNVPARVPNGFWSVGVSRGYF</sequence>
<evidence type="ECO:0000313" key="3">
    <source>
        <dbReference type="Proteomes" id="UP000799291"/>
    </source>
</evidence>
<evidence type="ECO:0000313" key="2">
    <source>
        <dbReference type="EMBL" id="KAF2685442.1"/>
    </source>
</evidence>
<gene>
    <name evidence="2" type="ORF">K458DRAFT_24710</name>
</gene>
<reference evidence="2" key="1">
    <citation type="journal article" date="2020" name="Stud. Mycol.">
        <title>101 Dothideomycetes genomes: a test case for predicting lifestyles and emergence of pathogens.</title>
        <authorList>
            <person name="Haridas S."/>
            <person name="Albert R."/>
            <person name="Binder M."/>
            <person name="Bloem J."/>
            <person name="Labutti K."/>
            <person name="Salamov A."/>
            <person name="Andreopoulos B."/>
            <person name="Baker S."/>
            <person name="Barry K."/>
            <person name="Bills G."/>
            <person name="Bluhm B."/>
            <person name="Cannon C."/>
            <person name="Castanera R."/>
            <person name="Culley D."/>
            <person name="Daum C."/>
            <person name="Ezra D."/>
            <person name="Gonzalez J."/>
            <person name="Henrissat B."/>
            <person name="Kuo A."/>
            <person name="Liang C."/>
            <person name="Lipzen A."/>
            <person name="Lutzoni F."/>
            <person name="Magnuson J."/>
            <person name="Mondo S."/>
            <person name="Nolan M."/>
            <person name="Ohm R."/>
            <person name="Pangilinan J."/>
            <person name="Park H.-J."/>
            <person name="Ramirez L."/>
            <person name="Alfaro M."/>
            <person name="Sun H."/>
            <person name="Tritt A."/>
            <person name="Yoshinaga Y."/>
            <person name="Zwiers L.-H."/>
            <person name="Turgeon B."/>
            <person name="Goodwin S."/>
            <person name="Spatafora J."/>
            <person name="Crous P."/>
            <person name="Grigoriev I."/>
        </authorList>
    </citation>
    <scope>NUCLEOTIDE SEQUENCE</scope>
    <source>
        <strain evidence="2">CBS 122367</strain>
    </source>
</reference>
<keyword evidence="3" id="KW-1185">Reference proteome</keyword>
<feature type="region of interest" description="Disordered" evidence="1">
    <location>
        <begin position="15"/>
        <end position="35"/>
    </location>
</feature>
<dbReference type="AlphaFoldDB" id="A0A6G1J4K5"/>
<feature type="region of interest" description="Disordered" evidence="1">
    <location>
        <begin position="772"/>
        <end position="806"/>
    </location>
</feature>
<organism evidence="2 3">
    <name type="scientific">Lentithecium fluviatile CBS 122367</name>
    <dbReference type="NCBI Taxonomy" id="1168545"/>
    <lineage>
        <taxon>Eukaryota</taxon>
        <taxon>Fungi</taxon>
        <taxon>Dikarya</taxon>
        <taxon>Ascomycota</taxon>
        <taxon>Pezizomycotina</taxon>
        <taxon>Dothideomycetes</taxon>
        <taxon>Pleosporomycetidae</taxon>
        <taxon>Pleosporales</taxon>
        <taxon>Massarineae</taxon>
        <taxon>Lentitheciaceae</taxon>
        <taxon>Lentithecium</taxon>
    </lineage>
</organism>
<feature type="region of interest" description="Disordered" evidence="1">
    <location>
        <begin position="984"/>
        <end position="1009"/>
    </location>
</feature>
<accession>A0A6G1J4K5</accession>
<name>A0A6G1J4K5_9PLEO</name>
<evidence type="ECO:0000256" key="1">
    <source>
        <dbReference type="SAM" id="MobiDB-lite"/>
    </source>
</evidence>
<dbReference type="OrthoDB" id="3695698at2759"/>
<feature type="compositionally biased region" description="Polar residues" evidence="1">
    <location>
        <begin position="15"/>
        <end position="33"/>
    </location>
</feature>
<feature type="region of interest" description="Disordered" evidence="1">
    <location>
        <begin position="674"/>
        <end position="693"/>
    </location>
</feature>